<keyword evidence="2" id="KW-1185">Reference proteome</keyword>
<accession>A0A1G8NSS2</accession>
<dbReference type="OrthoDB" id="9794942at2"/>
<evidence type="ECO:0000313" key="2">
    <source>
        <dbReference type="Proteomes" id="UP000199527"/>
    </source>
</evidence>
<dbReference type="RefSeq" id="WP_090363209.1">
    <property type="nucleotide sequence ID" value="NZ_FNEM01000003.1"/>
</dbReference>
<dbReference type="AlphaFoldDB" id="A0A1G8NSS2"/>
<sequence>MAYHPRTIAPGPLMSLRHVSMKTYRVSFDATLPEPGQLCEAMAWITPFVIKKPPFQHAHVGFAILHRGLKRDYLVVCYWANHNECLTQIAVRDRDHPGQWRLADNESFCVWDMQIMAFERDQLVKHILAPAQPKLAGYLGLHLSIDGETSDR</sequence>
<organism evidence="1 2">
    <name type="scientific">Ferrimonas sediminum</name>
    <dbReference type="NCBI Taxonomy" id="718193"/>
    <lineage>
        <taxon>Bacteria</taxon>
        <taxon>Pseudomonadati</taxon>
        <taxon>Pseudomonadota</taxon>
        <taxon>Gammaproteobacteria</taxon>
        <taxon>Alteromonadales</taxon>
        <taxon>Ferrimonadaceae</taxon>
        <taxon>Ferrimonas</taxon>
    </lineage>
</organism>
<reference evidence="2" key="1">
    <citation type="submission" date="2016-10" db="EMBL/GenBank/DDBJ databases">
        <authorList>
            <person name="Varghese N."/>
            <person name="Submissions S."/>
        </authorList>
    </citation>
    <scope>NUCLEOTIDE SEQUENCE [LARGE SCALE GENOMIC DNA]</scope>
    <source>
        <strain evidence="2">DSM 23317</strain>
    </source>
</reference>
<dbReference type="Proteomes" id="UP000199527">
    <property type="component" value="Unassembled WGS sequence"/>
</dbReference>
<proteinExistence type="predicted"/>
<dbReference type="EMBL" id="FNEM01000003">
    <property type="protein sequence ID" value="SDI83233.1"/>
    <property type="molecule type" value="Genomic_DNA"/>
</dbReference>
<gene>
    <name evidence="1" type="ORF">SAMN04488540_103222</name>
</gene>
<name>A0A1G8NSS2_9GAMM</name>
<protein>
    <submittedName>
        <fullName evidence="1">Uncharacterized protein</fullName>
    </submittedName>
</protein>
<evidence type="ECO:0000313" key="1">
    <source>
        <dbReference type="EMBL" id="SDI83233.1"/>
    </source>
</evidence>